<comment type="caution">
    <text evidence="2">The sequence shown here is derived from an EMBL/GenBank/DDBJ whole genome shotgun (WGS) entry which is preliminary data.</text>
</comment>
<evidence type="ECO:0000259" key="1">
    <source>
        <dbReference type="Pfam" id="PF00248"/>
    </source>
</evidence>
<organism evidence="2 3">
    <name type="scientific">Cohnella silvisoli</name>
    <dbReference type="NCBI Taxonomy" id="2873699"/>
    <lineage>
        <taxon>Bacteria</taxon>
        <taxon>Bacillati</taxon>
        <taxon>Bacillota</taxon>
        <taxon>Bacilli</taxon>
        <taxon>Bacillales</taxon>
        <taxon>Paenibacillaceae</taxon>
        <taxon>Cohnella</taxon>
    </lineage>
</organism>
<name>A0ABV1KLZ0_9BACL</name>
<dbReference type="InterPro" id="IPR023210">
    <property type="entry name" value="NADP_OxRdtase_dom"/>
</dbReference>
<proteinExistence type="predicted"/>
<dbReference type="InterPro" id="IPR036812">
    <property type="entry name" value="NAD(P)_OxRdtase_dom_sf"/>
</dbReference>
<dbReference type="PANTHER" id="PTHR42686:SF1">
    <property type="entry name" value="GH17980P-RELATED"/>
    <property type="match status" value="1"/>
</dbReference>
<gene>
    <name evidence="2" type="ORF">QJS35_00425</name>
</gene>
<dbReference type="RefSeq" id="WP_232183291.1">
    <property type="nucleotide sequence ID" value="NZ_JAIOAP010000001.1"/>
</dbReference>
<evidence type="ECO:0000313" key="2">
    <source>
        <dbReference type="EMBL" id="MEQ4480848.1"/>
    </source>
</evidence>
<protein>
    <submittedName>
        <fullName evidence="2">Aldo/keto reductase</fullName>
        <ecNumber evidence="2">1.1.1.-</ecNumber>
    </submittedName>
</protein>
<accession>A0ABV1KLZ0</accession>
<dbReference type="Proteomes" id="UP001493487">
    <property type="component" value="Unassembled WGS sequence"/>
</dbReference>
<dbReference type="GO" id="GO:0016491">
    <property type="term" value="F:oxidoreductase activity"/>
    <property type="evidence" value="ECO:0007669"/>
    <property type="project" value="UniProtKB-KW"/>
</dbReference>
<dbReference type="PANTHER" id="PTHR42686">
    <property type="entry name" value="GH17980P-RELATED"/>
    <property type="match status" value="1"/>
</dbReference>
<feature type="domain" description="NADP-dependent oxidoreductase" evidence="1">
    <location>
        <begin position="19"/>
        <end position="313"/>
    </location>
</feature>
<dbReference type="InterPro" id="IPR020471">
    <property type="entry name" value="AKR"/>
</dbReference>
<dbReference type="EMBL" id="JASKHM010000001">
    <property type="protein sequence ID" value="MEQ4480848.1"/>
    <property type="molecule type" value="Genomic_DNA"/>
</dbReference>
<reference evidence="2 3" key="1">
    <citation type="journal article" date="2023" name="Genome Announc.">
        <title>Pan-Genome Analyses of the Genus Cohnella and Proposal of the Novel Species Cohnella silvisoli sp. nov., Isolated from Forest Soil.</title>
        <authorList>
            <person name="Wang C."/>
            <person name="Mao L."/>
            <person name="Bao G."/>
            <person name="Zhu H."/>
        </authorList>
    </citation>
    <scope>NUCLEOTIDE SEQUENCE [LARGE SCALE GENOMIC DNA]</scope>
    <source>
        <strain evidence="2 3">NL03-T5-1</strain>
    </source>
</reference>
<dbReference type="SUPFAM" id="SSF51430">
    <property type="entry name" value="NAD(P)-linked oxidoreductase"/>
    <property type="match status" value="1"/>
</dbReference>
<dbReference type="CDD" id="cd19086">
    <property type="entry name" value="AKR_AKR11C1"/>
    <property type="match status" value="1"/>
</dbReference>
<keyword evidence="2" id="KW-0560">Oxidoreductase</keyword>
<dbReference type="Pfam" id="PF00248">
    <property type="entry name" value="Aldo_ket_red"/>
    <property type="match status" value="1"/>
</dbReference>
<evidence type="ECO:0000313" key="3">
    <source>
        <dbReference type="Proteomes" id="UP001493487"/>
    </source>
</evidence>
<dbReference type="EC" id="1.1.1.-" evidence="2"/>
<keyword evidence="3" id="KW-1185">Reference proteome</keyword>
<sequence>MKQTQFSSFGRFENVRVSRLGFGAMGLAQGTFGRFEEKALVEAVLHSLESGINLVDTARLYGDSEALIGKALREWRGERPFLATKVQPHANGWGRPVEVMEAYPPGSLSESVETSLVQLGVEAIDLVQMHQYWPLWDYSDYWMDELLQLKEQGKIRFIGISVPDHRHDMALHLIQSGAIDSVQSILNVFDPIALDNLVPLCRKLGVAFIARCVLDEGGLTGFLTLESEFAGDDFRNGYFDAGPREEYIRRTERLKSFVPQHAGSLAELALRFALQDPGVTTAVVSMHVKQHADSNMAALNAGPLPADVFEELRYHHRWVRNLYEHKYW</sequence>
<dbReference type="Gene3D" id="3.20.20.100">
    <property type="entry name" value="NADP-dependent oxidoreductase domain"/>
    <property type="match status" value="1"/>
</dbReference>